<dbReference type="GO" id="GO:0042732">
    <property type="term" value="P:D-xylose metabolic process"/>
    <property type="evidence" value="ECO:0007669"/>
    <property type="project" value="UniProtKB-KW"/>
</dbReference>
<reference evidence="4" key="2">
    <citation type="submission" date="2021-04" db="EMBL/GenBank/DDBJ databases">
        <authorList>
            <person name="Gilroy R."/>
        </authorList>
    </citation>
    <scope>NUCLEOTIDE SEQUENCE</scope>
    <source>
        <strain evidence="4">ChiBcec2-3848</strain>
    </source>
</reference>
<sequence>MRLMTQQLIKDSNMKLLYASIYNQPGISRTLLSKKTRLSKTTVSTLVDELIERQFIMDSGASPNSDTVGRKSNLLYARSGSYYVTVLHWEGNAVHLHMVDIAGGPVYRETHLLGEEDTYLSVSREFFYHSFIKKFAAEKILGVCIVVSAMIDAAREEVYSTTLSLPSLDKENLFQKLQSAFPGYAVAFLEDTACCAYAEKIYANIKEKNFAFINFSHGIGATLFIEGNMLGKASGAFTQFGHYSVDPQGPLCICGNRGCLEALISEYHLKERIASTGNIRCLDHLETITFSDLGQAALYKDPQVLKLLSQMAYELALALGNLICTVNPSLIILGGKIPSLGTYFLEEVRKNMEHIGFRRMVDHVDIRYSTLNSDSFLSGAMKYFFDTYYCYTSDMHSGFFVG</sequence>
<accession>A0A9D2PLM6</accession>
<dbReference type="AlphaFoldDB" id="A0A9D2PLM6"/>
<dbReference type="InterPro" id="IPR043129">
    <property type="entry name" value="ATPase_NBD"/>
</dbReference>
<dbReference type="PANTHER" id="PTHR18964:SF149">
    <property type="entry name" value="BIFUNCTIONAL UDP-N-ACETYLGLUCOSAMINE 2-EPIMERASE_N-ACETYLMANNOSAMINE KINASE"/>
    <property type="match status" value="1"/>
</dbReference>
<dbReference type="InterPro" id="IPR036390">
    <property type="entry name" value="WH_DNA-bd_sf"/>
</dbReference>
<evidence type="ECO:0000313" key="4">
    <source>
        <dbReference type="EMBL" id="HJC63224.1"/>
    </source>
</evidence>
<gene>
    <name evidence="4" type="ORF">H9753_06365</name>
</gene>
<keyword evidence="3" id="KW-0859">Xylose metabolism</keyword>
<protein>
    <submittedName>
        <fullName evidence="4">ROK family protein</fullName>
    </submittedName>
</protein>
<comment type="similarity">
    <text evidence="2">Belongs to the ROK (NagC/XylR) family.</text>
</comment>
<name>A0A9D2PLM6_9FIRM</name>
<dbReference type="Gene3D" id="3.30.420.40">
    <property type="match status" value="2"/>
</dbReference>
<dbReference type="Pfam" id="PF00480">
    <property type="entry name" value="ROK"/>
    <property type="match status" value="1"/>
</dbReference>
<dbReference type="Gene3D" id="1.10.10.10">
    <property type="entry name" value="Winged helix-like DNA-binding domain superfamily/Winged helix DNA-binding domain"/>
    <property type="match status" value="1"/>
</dbReference>
<dbReference type="InterPro" id="IPR036388">
    <property type="entry name" value="WH-like_DNA-bd_sf"/>
</dbReference>
<comment type="function">
    <text evidence="1">Transcriptional repressor of xylose-utilizing enzymes.</text>
</comment>
<evidence type="ECO:0000313" key="5">
    <source>
        <dbReference type="Proteomes" id="UP000823886"/>
    </source>
</evidence>
<proteinExistence type="inferred from homology"/>
<comment type="caution">
    <text evidence="4">The sequence shown here is derived from an EMBL/GenBank/DDBJ whole genome shotgun (WGS) entry which is preliminary data.</text>
</comment>
<dbReference type="EMBL" id="DWVZ01000082">
    <property type="protein sequence ID" value="HJC63224.1"/>
    <property type="molecule type" value="Genomic_DNA"/>
</dbReference>
<keyword evidence="3" id="KW-0119">Carbohydrate metabolism</keyword>
<evidence type="ECO:0000256" key="3">
    <source>
        <dbReference type="ARBA" id="ARBA00022629"/>
    </source>
</evidence>
<reference evidence="4" key="1">
    <citation type="journal article" date="2021" name="PeerJ">
        <title>Extensive microbial diversity within the chicken gut microbiome revealed by metagenomics and culture.</title>
        <authorList>
            <person name="Gilroy R."/>
            <person name="Ravi A."/>
            <person name="Getino M."/>
            <person name="Pursley I."/>
            <person name="Horton D.L."/>
            <person name="Alikhan N.F."/>
            <person name="Baker D."/>
            <person name="Gharbi K."/>
            <person name="Hall N."/>
            <person name="Watson M."/>
            <person name="Adriaenssens E.M."/>
            <person name="Foster-Nyarko E."/>
            <person name="Jarju S."/>
            <person name="Secka A."/>
            <person name="Antonio M."/>
            <person name="Oren A."/>
            <person name="Chaudhuri R.R."/>
            <person name="La Ragione R."/>
            <person name="Hildebrand F."/>
            <person name="Pallen M.J."/>
        </authorList>
    </citation>
    <scope>NUCLEOTIDE SEQUENCE</scope>
    <source>
        <strain evidence="4">ChiBcec2-3848</strain>
    </source>
</reference>
<dbReference type="SUPFAM" id="SSF46785">
    <property type="entry name" value="Winged helix' DNA-binding domain"/>
    <property type="match status" value="1"/>
</dbReference>
<dbReference type="SUPFAM" id="SSF53067">
    <property type="entry name" value="Actin-like ATPase domain"/>
    <property type="match status" value="2"/>
</dbReference>
<evidence type="ECO:0000256" key="1">
    <source>
        <dbReference type="ARBA" id="ARBA00002486"/>
    </source>
</evidence>
<dbReference type="PANTHER" id="PTHR18964">
    <property type="entry name" value="ROK (REPRESSOR, ORF, KINASE) FAMILY"/>
    <property type="match status" value="1"/>
</dbReference>
<organism evidence="4 5">
    <name type="scientific">Candidatus Blautia merdavium</name>
    <dbReference type="NCBI Taxonomy" id="2838494"/>
    <lineage>
        <taxon>Bacteria</taxon>
        <taxon>Bacillati</taxon>
        <taxon>Bacillota</taxon>
        <taxon>Clostridia</taxon>
        <taxon>Lachnospirales</taxon>
        <taxon>Lachnospiraceae</taxon>
        <taxon>Blautia</taxon>
    </lineage>
</organism>
<dbReference type="Proteomes" id="UP000823886">
    <property type="component" value="Unassembled WGS sequence"/>
</dbReference>
<dbReference type="InterPro" id="IPR000600">
    <property type="entry name" value="ROK"/>
</dbReference>
<evidence type="ECO:0000256" key="2">
    <source>
        <dbReference type="ARBA" id="ARBA00006479"/>
    </source>
</evidence>